<dbReference type="AlphaFoldDB" id="A0A9X3CKY1"/>
<sequence>MNTKRYFSKLKQNNLQLLMIASCFTSSFALANDKVEIHGDKVLGGYLQVKIAPDVLQKGKDSVFSRYWVFDSGEVESGRSVYLSRNFSAAKSVKACVDVTTVEGSETHCSASVNIEQTTADSQYGNAPEMTELSFTQPFVFENDTVTLSYVYRDQDCEIEGNEAACGVEDNASPWTDWFVNGDIQDEFQDSLTFDVILPEDWSWEDGLSAFVTVEGSVFSESGTQGNIFSDSYEMTRNVMRDFEDGDNEIEIGDFTFLRPALITDTDYIELTDTEHWSHQGATRSWTFSSINYDKAALHCETNGLRLATEEELTLISGVTTGSDTYIYRAGWPLGFFTYLTNDISIDDRDRKMVQIVQFDDEGNVHDTWASPREHTHALVVCVLDSSAELSEE</sequence>
<dbReference type="RefSeq" id="WP_265689699.1">
    <property type="nucleotide sequence ID" value="NZ_JAKRRX010000306.1"/>
</dbReference>
<gene>
    <name evidence="2" type="ORF">MD483_22695</name>
</gene>
<protein>
    <recommendedName>
        <fullName evidence="4">C-type lectin domain-containing protein</fullName>
    </recommendedName>
</protein>
<dbReference type="EMBL" id="JAKRRX010000306">
    <property type="protein sequence ID" value="MCW8336620.1"/>
    <property type="molecule type" value="Genomic_DNA"/>
</dbReference>
<dbReference type="PROSITE" id="PS51257">
    <property type="entry name" value="PROKAR_LIPOPROTEIN"/>
    <property type="match status" value="1"/>
</dbReference>
<comment type="caution">
    <text evidence="2">The sequence shown here is derived from an EMBL/GenBank/DDBJ whole genome shotgun (WGS) entry which is preliminary data.</text>
</comment>
<evidence type="ECO:0000313" key="3">
    <source>
        <dbReference type="Proteomes" id="UP001155586"/>
    </source>
</evidence>
<accession>A0A9X3CKY1</accession>
<evidence type="ECO:0008006" key="4">
    <source>
        <dbReference type="Google" id="ProtNLM"/>
    </source>
</evidence>
<keyword evidence="3" id="KW-1185">Reference proteome</keyword>
<keyword evidence="1" id="KW-0732">Signal</keyword>
<feature type="chain" id="PRO_5040830117" description="C-type lectin domain-containing protein" evidence="1">
    <location>
        <begin position="32"/>
        <end position="393"/>
    </location>
</feature>
<dbReference type="Proteomes" id="UP001155586">
    <property type="component" value="Unassembled WGS sequence"/>
</dbReference>
<evidence type="ECO:0000313" key="2">
    <source>
        <dbReference type="EMBL" id="MCW8336620.1"/>
    </source>
</evidence>
<organism evidence="2 3">
    <name type="scientific">Vibrio paucivorans</name>
    <dbReference type="NCBI Taxonomy" id="2829489"/>
    <lineage>
        <taxon>Bacteria</taxon>
        <taxon>Pseudomonadati</taxon>
        <taxon>Pseudomonadota</taxon>
        <taxon>Gammaproteobacteria</taxon>
        <taxon>Vibrionales</taxon>
        <taxon>Vibrionaceae</taxon>
        <taxon>Vibrio</taxon>
    </lineage>
</organism>
<proteinExistence type="predicted"/>
<evidence type="ECO:0000256" key="1">
    <source>
        <dbReference type="SAM" id="SignalP"/>
    </source>
</evidence>
<reference evidence="2" key="1">
    <citation type="submission" date="2022-02" db="EMBL/GenBank/DDBJ databases">
        <title>Vibrio sp. nov., a new bacterium isolated from Bohai sea, China.</title>
        <authorList>
            <person name="Yuan Y."/>
        </authorList>
    </citation>
    <scope>NUCLEOTIDE SEQUENCE</scope>
    <source>
        <strain evidence="2">DBSS07</strain>
    </source>
</reference>
<feature type="signal peptide" evidence="1">
    <location>
        <begin position="1"/>
        <end position="31"/>
    </location>
</feature>
<name>A0A9X3CKY1_9VIBR</name>